<keyword evidence="3" id="KW-1185">Reference proteome</keyword>
<feature type="compositionally biased region" description="Low complexity" evidence="1">
    <location>
        <begin position="916"/>
        <end position="929"/>
    </location>
</feature>
<feature type="region of interest" description="Disordered" evidence="1">
    <location>
        <begin position="291"/>
        <end position="312"/>
    </location>
</feature>
<dbReference type="KEGG" id="lmi:LMXM_08_0130"/>
<feature type="compositionally biased region" description="Basic residues" evidence="1">
    <location>
        <begin position="558"/>
        <end position="570"/>
    </location>
</feature>
<evidence type="ECO:0000313" key="3">
    <source>
        <dbReference type="Proteomes" id="UP000007259"/>
    </source>
</evidence>
<accession>E9AM91</accession>
<evidence type="ECO:0000313" key="2">
    <source>
        <dbReference type="EMBL" id="CBZ24046.1"/>
    </source>
</evidence>
<dbReference type="EMBL" id="FR799561">
    <property type="protein sequence ID" value="CBZ24046.1"/>
    <property type="molecule type" value="Genomic_DNA"/>
</dbReference>
<protein>
    <submittedName>
        <fullName evidence="2">Uncharacterized protein</fullName>
    </submittedName>
</protein>
<feature type="compositionally biased region" description="Low complexity" evidence="1">
    <location>
        <begin position="1124"/>
        <end position="1140"/>
    </location>
</feature>
<dbReference type="RefSeq" id="XP_003872575.1">
    <property type="nucleotide sequence ID" value="XM_003872526.1"/>
</dbReference>
<feature type="compositionally biased region" description="Polar residues" evidence="1">
    <location>
        <begin position="207"/>
        <end position="226"/>
    </location>
</feature>
<feature type="region of interest" description="Disordered" evidence="1">
    <location>
        <begin position="1043"/>
        <end position="1072"/>
    </location>
</feature>
<dbReference type="GeneID" id="13447163"/>
<dbReference type="OrthoDB" id="273729at2759"/>
<feature type="region of interest" description="Disordered" evidence="1">
    <location>
        <begin position="842"/>
        <end position="861"/>
    </location>
</feature>
<feature type="region of interest" description="Disordered" evidence="1">
    <location>
        <begin position="643"/>
        <end position="682"/>
    </location>
</feature>
<evidence type="ECO:0000256" key="1">
    <source>
        <dbReference type="SAM" id="MobiDB-lite"/>
    </source>
</evidence>
<proteinExistence type="predicted"/>
<feature type="compositionally biased region" description="Low complexity" evidence="1">
    <location>
        <begin position="1059"/>
        <end position="1072"/>
    </location>
</feature>
<dbReference type="VEuPathDB" id="TriTrypDB:LmxM.08.0130"/>
<dbReference type="PhylomeDB" id="E9AM91"/>
<dbReference type="AlphaFoldDB" id="E9AM91"/>
<dbReference type="InterPro" id="IPR013083">
    <property type="entry name" value="Znf_RING/FYVE/PHD"/>
</dbReference>
<feature type="region of interest" description="Disordered" evidence="1">
    <location>
        <begin position="499"/>
        <end position="601"/>
    </location>
</feature>
<reference evidence="2 3" key="1">
    <citation type="journal article" date="2011" name="Genome Res.">
        <title>Chromosome and gene copy number variation allow major structural change between species and strains of Leishmania.</title>
        <authorList>
            <person name="Rogers M.B."/>
            <person name="Hilley J.D."/>
            <person name="Dickens N.J."/>
            <person name="Wilkes J."/>
            <person name="Bates P.A."/>
            <person name="Depledge D.P."/>
            <person name="Harris D."/>
            <person name="Her Y."/>
            <person name="Herzyk P."/>
            <person name="Imamura H."/>
            <person name="Otto T.D."/>
            <person name="Sanders M."/>
            <person name="Seeger K."/>
            <person name="Dujardin J.C."/>
            <person name="Berriman M."/>
            <person name="Smith D.F."/>
            <person name="Hertz-Fowler C."/>
            <person name="Mottram J.C."/>
        </authorList>
    </citation>
    <scope>NUCLEOTIDE SEQUENCE [LARGE SCALE GENOMIC DNA]</scope>
    <source>
        <strain evidence="2 3">MHOM/GT/2001/U1103</strain>
    </source>
</reference>
<dbReference type="CDD" id="cd00065">
    <property type="entry name" value="FYVE_like_SF"/>
    <property type="match status" value="1"/>
</dbReference>
<dbReference type="Proteomes" id="UP000007259">
    <property type="component" value="Chromosome 8"/>
</dbReference>
<feature type="region of interest" description="Disordered" evidence="1">
    <location>
        <begin position="22"/>
        <end position="54"/>
    </location>
</feature>
<feature type="compositionally biased region" description="Polar residues" evidence="1">
    <location>
        <begin position="937"/>
        <end position="947"/>
    </location>
</feature>
<dbReference type="OMA" id="YSPESKW"/>
<sequence>MLSMFKNKKGFSVLFHGEEEARQSDQVTESSVLPRPSAQLRDSAARPNGSGVAQYPCQRCSKRFSALESDDETEAAYQCYRCQYPTCPQCREPAAGFPPWVCCVCSGFKSMMWLLERTRAGPMLVTRIVEYCDPRGQRLMRSMFRFTLQQYHSPTPRLSITLAGRASDGHAGSGPPSSSRPASQTPPACPTPRTWTSSRLSGERSSVRLSQVPASFSNVRRPSSCTHPKRASLLRSVRQSHSDAALAFDAGTGAGAEDAIKENSPAVERGVRGSEVLRRIEEAVGVVEYSPESTWRTPCDPGTEAENNDEPLSLLPDGGARFSLLEDRCTAVANIYSVGTPHVSSVGSTLRAVVVESEAPSPHARPSGHAAFQREALQPQLASTNCTTTPTEGESVVLPATAALAPEASWRRMTPPQEPCRLGHSVSPTSSGSGRSASPAPRFPTFGQFLDEHVGMSAGDTHLPRDSNVLVTVSPETENSDEDSGGVIELGGGRCVDRLATTGGKANEGLHTPRGVQPQTPLSTGGGGSSGFRGARRTSGLSEFTPTRVLDMSSARVTLHRRSSSRRRTTRGSLQEIQAPHLYGESSAKTSAAGNARRSGQMHESPYMYDLPTQFGSHGKPAGPANGQLRRQNAPLATRTAGRALGSDGRQRLVRQHSRTVAPPQRTASRNNALQRMPSRNGALARTNSSFAHLTRTASSHGYGPSFARTNSTTAHALASTPAERGHLTGGGAGCGRLQRTDSVKLTGIGAGYGAAARAAPQRTAVLERTHLGYGIPPAAAGASSLYSSPLKRTLSSLSPLKRTTSNVCLRSDGSAPFGRRQYVSGLTRSVTTNIGFARTSSATASRGGAPSRHAPRTFGRTATGTDLYQFSRGRIYEGPRCRPVPTFLASSAAVCGRGRGAPSIYHRVVGTSPVRGTPTAARTTTPTMGRRRFPTSTAFSRTGTGTRNFERQHSNVLRESAYRSGGVVRRTVDPAPTLVGATRRKAVGSGLHRTPSATGAANGAAVTPRTPRRYIIASVSTAATPVAVNGGGSHSVLRPVLSSVASSPKPRSSHDSNASGGTAGYSSYTGSAHAESEKAGVVEPGIGQTSGQRCRPLVGATTVKEKAPLHVATLNRRAAAASASAAATAPRRTGRAAQASPFARQNSRLNF</sequence>
<dbReference type="Gene3D" id="3.30.40.10">
    <property type="entry name" value="Zinc/RING finger domain, C3HC4 (zinc finger)"/>
    <property type="match status" value="1"/>
</dbReference>
<feature type="compositionally biased region" description="Low complexity" evidence="1">
    <location>
        <begin position="430"/>
        <end position="440"/>
    </location>
</feature>
<feature type="region of interest" description="Disordered" evidence="1">
    <location>
        <begin position="1124"/>
        <end position="1152"/>
    </location>
</feature>
<feature type="region of interest" description="Disordered" evidence="1">
    <location>
        <begin position="165"/>
        <end position="229"/>
    </location>
</feature>
<dbReference type="SUPFAM" id="SSF57903">
    <property type="entry name" value="FYVE/PHD zinc finger"/>
    <property type="match status" value="1"/>
</dbReference>
<feature type="region of interest" description="Disordered" evidence="1">
    <location>
        <begin position="407"/>
        <end position="446"/>
    </location>
</feature>
<name>E9AM91_LEIMU</name>
<gene>
    <name evidence="2" type="ORF">LMXM_08_0130</name>
</gene>
<feature type="region of interest" description="Disordered" evidence="1">
    <location>
        <begin position="910"/>
        <end position="947"/>
    </location>
</feature>
<organism evidence="2 3">
    <name type="scientific">Leishmania mexicana (strain MHOM/GT/2001/U1103)</name>
    <dbReference type="NCBI Taxonomy" id="929439"/>
    <lineage>
        <taxon>Eukaryota</taxon>
        <taxon>Discoba</taxon>
        <taxon>Euglenozoa</taxon>
        <taxon>Kinetoplastea</taxon>
        <taxon>Metakinetoplastina</taxon>
        <taxon>Trypanosomatida</taxon>
        <taxon>Trypanosomatidae</taxon>
        <taxon>Leishmaniinae</taxon>
        <taxon>Leishmania</taxon>
    </lineage>
</organism>
<feature type="compositionally biased region" description="Low complexity" evidence="1">
    <location>
        <begin position="169"/>
        <end position="183"/>
    </location>
</feature>
<dbReference type="InterPro" id="IPR011011">
    <property type="entry name" value="Znf_FYVE_PHD"/>
</dbReference>